<protein>
    <submittedName>
        <fullName evidence="3">Uncharacterized protein</fullName>
    </submittedName>
</protein>
<organism evidence="3">
    <name type="scientific">Zea mays</name>
    <name type="common">Maize</name>
    <dbReference type="NCBI Taxonomy" id="4577"/>
    <lineage>
        <taxon>Eukaryota</taxon>
        <taxon>Viridiplantae</taxon>
        <taxon>Streptophyta</taxon>
        <taxon>Embryophyta</taxon>
        <taxon>Tracheophyta</taxon>
        <taxon>Spermatophyta</taxon>
        <taxon>Magnoliopsida</taxon>
        <taxon>Liliopsida</taxon>
        <taxon>Poales</taxon>
        <taxon>Poaceae</taxon>
        <taxon>PACMAD clade</taxon>
        <taxon>Panicoideae</taxon>
        <taxon>Andropogonodae</taxon>
        <taxon>Andropogoneae</taxon>
        <taxon>Tripsacinae</taxon>
        <taxon>Zea</taxon>
    </lineage>
</organism>
<dbReference type="IntAct" id="A0A1D6LKA1">
    <property type="interactions" value="6"/>
</dbReference>
<keyword evidence="2" id="KW-0472">Membrane</keyword>
<evidence type="ECO:0000256" key="1">
    <source>
        <dbReference type="SAM" id="MobiDB-lite"/>
    </source>
</evidence>
<dbReference type="InParanoid" id="A0A1D6LKA1"/>
<feature type="transmembrane region" description="Helical" evidence="2">
    <location>
        <begin position="87"/>
        <end position="110"/>
    </location>
</feature>
<evidence type="ECO:0000313" key="3">
    <source>
        <dbReference type="EMBL" id="AQK80139.1"/>
    </source>
</evidence>
<sequence>MQSLVPFSTASSARPMASGPARRCARGSRARRAPSTSLAPPAAVDWSTPSVILTVSRSLRRLAPPTTGGRYVPRFLWILRLVDDGCAILYSCMSIWSLVAGQGTYILFLFDKSCCRRDNLKALPIFLDIMFHHVLGVILSLSFVLVFGEGSCLGSHWGSCRSASSSW</sequence>
<proteinExistence type="predicted"/>
<evidence type="ECO:0000256" key="2">
    <source>
        <dbReference type="SAM" id="Phobius"/>
    </source>
</evidence>
<gene>
    <name evidence="3" type="ORF">ZEAMMB73_Zm00001d036006</name>
</gene>
<dbReference type="PaxDb" id="4577-GRMZM2G122013_P02"/>
<dbReference type="EMBL" id="CM000782">
    <property type="protein sequence ID" value="AQK80139.1"/>
    <property type="molecule type" value="Genomic_DNA"/>
</dbReference>
<feature type="transmembrane region" description="Helical" evidence="2">
    <location>
        <begin position="122"/>
        <end position="147"/>
    </location>
</feature>
<dbReference type="AlphaFoldDB" id="A0A1D6LKA1"/>
<feature type="region of interest" description="Disordered" evidence="1">
    <location>
        <begin position="1"/>
        <end position="42"/>
    </location>
</feature>
<keyword evidence="2" id="KW-0812">Transmembrane</keyword>
<feature type="compositionally biased region" description="Polar residues" evidence="1">
    <location>
        <begin position="1"/>
        <end position="12"/>
    </location>
</feature>
<accession>A0A1D6LKA1</accession>
<reference evidence="3" key="1">
    <citation type="submission" date="2015-12" db="EMBL/GenBank/DDBJ databases">
        <title>Update maize B73 reference genome by single molecule sequencing technologies.</title>
        <authorList>
            <consortium name="Maize Genome Sequencing Project"/>
            <person name="Ware D."/>
        </authorList>
    </citation>
    <scope>NUCLEOTIDE SEQUENCE</scope>
    <source>
        <tissue evidence="3">Seedling</tissue>
    </source>
</reference>
<name>A0A1D6LKA1_MAIZE</name>
<feature type="compositionally biased region" description="Basic residues" evidence="1">
    <location>
        <begin position="23"/>
        <end position="32"/>
    </location>
</feature>
<keyword evidence="2" id="KW-1133">Transmembrane helix</keyword>